<evidence type="ECO:0000256" key="16">
    <source>
        <dbReference type="PIRSR" id="PIRSR623088-1"/>
    </source>
</evidence>
<dbReference type="Pfam" id="PF01590">
    <property type="entry name" value="GAF"/>
    <property type="match status" value="2"/>
</dbReference>
<feature type="binding site" evidence="18">
    <location>
        <position position="731"/>
    </location>
    <ligand>
        <name>Zn(2+)</name>
        <dbReference type="ChEBI" id="CHEBI:29105"/>
        <label>1</label>
    </ligand>
</feature>
<dbReference type="GO" id="GO:0047555">
    <property type="term" value="F:3',5'-cyclic-GMP phosphodiesterase activity"/>
    <property type="evidence" value="ECO:0007669"/>
    <property type="project" value="UniProtKB-EC"/>
</dbReference>
<evidence type="ECO:0000256" key="17">
    <source>
        <dbReference type="PIRSR" id="PIRSR623088-2"/>
    </source>
</evidence>
<keyword evidence="9" id="KW-0547">Nucleotide-binding</keyword>
<feature type="binding site" evidence="17">
    <location>
        <position position="784"/>
    </location>
    <ligand>
        <name>AMP</name>
        <dbReference type="ChEBI" id="CHEBI:456215"/>
    </ligand>
</feature>
<evidence type="ECO:0000256" key="7">
    <source>
        <dbReference type="ARBA" id="ARBA00022723"/>
    </source>
</evidence>
<dbReference type="FunFam" id="1.10.1300.10:FF:000003">
    <property type="entry name" value="Phosphodiesterase"/>
    <property type="match status" value="1"/>
</dbReference>
<dbReference type="GeneID" id="136800597"/>
<dbReference type="PROSITE" id="PS00126">
    <property type="entry name" value="PDEASE_I_1"/>
    <property type="match status" value="1"/>
</dbReference>
<evidence type="ECO:0000256" key="15">
    <source>
        <dbReference type="ARBA" id="ARBA00059501"/>
    </source>
</evidence>
<feature type="binding site" evidence="18">
    <location>
        <position position="621"/>
    </location>
    <ligand>
        <name>Zn(2+)</name>
        <dbReference type="ChEBI" id="CHEBI:29105"/>
        <label>1</label>
    </ligand>
</feature>
<comment type="similarity">
    <text evidence="3 19">Belongs to the cyclic nucleotide phosphodiesterase family.</text>
</comment>
<evidence type="ECO:0000256" key="12">
    <source>
        <dbReference type="ARBA" id="ARBA00022992"/>
    </source>
</evidence>
<organism evidence="21 22">
    <name type="scientific">Clytia hemisphaerica</name>
    <dbReference type="NCBI Taxonomy" id="252671"/>
    <lineage>
        <taxon>Eukaryota</taxon>
        <taxon>Metazoa</taxon>
        <taxon>Cnidaria</taxon>
        <taxon>Hydrozoa</taxon>
        <taxon>Hydroidolina</taxon>
        <taxon>Leptothecata</taxon>
        <taxon>Obeliida</taxon>
        <taxon>Clytiidae</taxon>
        <taxon>Clytia</taxon>
    </lineage>
</organism>
<dbReference type="FunFam" id="3.30.450.40:FF:000015">
    <property type="entry name" value="Phosphodiesterase"/>
    <property type="match status" value="1"/>
</dbReference>
<comment type="pathway">
    <text evidence="14">Purine metabolism; 3',5'-cyclic GMP degradation; GMP from 3',5'-cyclic GMP: step 1/1.</text>
</comment>
<keyword evidence="8" id="KW-0677">Repeat</keyword>
<keyword evidence="5" id="KW-0140">cGMP</keyword>
<evidence type="ECO:0000256" key="2">
    <source>
        <dbReference type="ARBA" id="ARBA00001947"/>
    </source>
</evidence>
<dbReference type="GO" id="GO:0030553">
    <property type="term" value="F:cGMP binding"/>
    <property type="evidence" value="ECO:0007669"/>
    <property type="project" value="UniProtKB-KW"/>
</dbReference>
<name>A0A7M5WJR3_9CNID</name>
<dbReference type="SMART" id="SM00471">
    <property type="entry name" value="HDc"/>
    <property type="match status" value="1"/>
</dbReference>
<comment type="function">
    <text evidence="15">Plays a role in signal transduction by regulating the intracellular concentration of cyclic nucleotides. This phosphodiesterase catalyzes the specific hydrolysis of cGMP to 5'-GMP. Specifically regulates nitric-oxide-generated cGMP.</text>
</comment>
<evidence type="ECO:0000256" key="14">
    <source>
        <dbReference type="ARBA" id="ARBA00037913"/>
    </source>
</evidence>
<dbReference type="InterPro" id="IPR029016">
    <property type="entry name" value="GAF-like_dom_sf"/>
</dbReference>
<dbReference type="SMART" id="SM00065">
    <property type="entry name" value="GAF"/>
    <property type="match status" value="2"/>
</dbReference>
<keyword evidence="10 19" id="KW-0378">Hydrolase</keyword>
<feature type="domain" description="PDEase" evidence="20">
    <location>
        <begin position="503"/>
        <end position="827"/>
    </location>
</feature>
<keyword evidence="12" id="KW-0142">cGMP-binding</keyword>
<dbReference type="InterPro" id="IPR023088">
    <property type="entry name" value="PDEase"/>
</dbReference>
<evidence type="ECO:0000313" key="22">
    <source>
        <dbReference type="Proteomes" id="UP000594262"/>
    </source>
</evidence>
<keyword evidence="6" id="KW-0597">Phosphoprotein</keyword>
<evidence type="ECO:0000256" key="19">
    <source>
        <dbReference type="RuleBase" id="RU363067"/>
    </source>
</evidence>
<dbReference type="OrthoDB" id="295473at2759"/>
<evidence type="ECO:0000256" key="8">
    <source>
        <dbReference type="ARBA" id="ARBA00022737"/>
    </source>
</evidence>
<feature type="binding site" evidence="17">
    <location>
        <position position="621"/>
    </location>
    <ligand>
        <name>AMP</name>
        <dbReference type="ChEBI" id="CHEBI:456215"/>
    </ligand>
</feature>
<evidence type="ECO:0000256" key="3">
    <source>
        <dbReference type="ARBA" id="ARBA00007648"/>
    </source>
</evidence>
<dbReference type="Gene3D" id="3.30.450.40">
    <property type="match status" value="2"/>
</dbReference>
<accession>A0A7M5WJR3</accession>
<sequence length="880" mass="99887">MPTKEEVTEFLRNNPQFAKEYFLTHASPKLVETWVMQRSRAISVPDVNRVNKISRSSTDLVLRPLTATSNVRLNRFLSGTSGHGSANNLNVGNVGIPPIRPKRKTFEELSALNEKDLFMELIRDIAHELDVDALSHKILVNVSVLTKCDRSSLFLCKGHKDRKYLISRLFDVTADCTVEEAVKPIEDAIIIPFGVGIAGNAAATGEIINIEDAYKDPRFNRKVDEETGYKTHSILCMPIKNQDLEVIGVAQIINKKEGDQRFTAKDIEVFENYLTFCGIGLTNAQLFESSVQEFTRNQVLLNLARNIFEDTECLDTVVRRIMTHAQDLILCQRCTVYIIDKTKSEESEDGENRVVFSSVFDLIQDETGDQSVQKDYWQDLAAKSTEKSMVYSGFAMLCAQTGDVMNIDGFGNDKLCGLDDESFKADCMLCAPIYNNQNEVIGVAQLLNKKDAHSFDENDEAMFEGFAIFCGLGIHNTQMYEKAALMLARQKLNMEVLQYHASAGPVDTDQLATAELPSVEHYKLDTFEFDDIGMTDLETCMASVRMYMDLDLLHRFNVPQKTMCNFILTVKKNYRPVTYHNWRHAFNVAQSMFTLLKAGQMLSWFSDLELFILLTGCLCHDLDHRGTNNQFQLKSGSAIARLYGTSTMEHHHFDHSVMILKSEGSNIFDNLNDEDYKLAIKLLEESILSTDLALYFKKRSAFQNLVETKKADWTQFENRAVLRGMMMTACDVAAITKPWEIQQRVAELVASEFFEQGDIEKNEYSSDPIPMMDRNKHSELPSMQVGFIDFVCLPLYKVFYHINPLLKPLYDGVIENKKNWQGTKDVYDPKKVVVIEPPKDTSQNRKLSHATKTNQRNNLKKVSISVPNNRNNKSAACSLL</sequence>
<keyword evidence="7 18" id="KW-0479">Metal-binding</keyword>
<evidence type="ECO:0000259" key="20">
    <source>
        <dbReference type="PROSITE" id="PS51845"/>
    </source>
</evidence>
<feature type="active site" description="Proton donor" evidence="16">
    <location>
        <position position="580"/>
    </location>
</feature>
<comment type="cofactor">
    <cofactor evidence="19">
        <name>a divalent metal cation</name>
        <dbReference type="ChEBI" id="CHEBI:60240"/>
    </cofactor>
    <text evidence="19">Binds 2 divalent metal cations per subunit. Site 1 may preferentially bind zinc ions, while site 2 has a preference for magnesium and/or manganese ions.</text>
</comment>
<evidence type="ECO:0000313" key="21">
    <source>
        <dbReference type="EnsemblMetazoa" id="CLYHEMP005409.1"/>
    </source>
</evidence>
<dbReference type="SUPFAM" id="SSF55781">
    <property type="entry name" value="GAF domain-like"/>
    <property type="match status" value="2"/>
</dbReference>
<dbReference type="SUPFAM" id="SSF109604">
    <property type="entry name" value="HD-domain/PDEase-like"/>
    <property type="match status" value="1"/>
</dbReference>
<keyword evidence="4" id="KW-0021">Allosteric enzyme</keyword>
<comment type="catalytic activity">
    <reaction evidence="13">
        <text>3',5'-cyclic GMP + H2O = GMP + H(+)</text>
        <dbReference type="Rhea" id="RHEA:16957"/>
        <dbReference type="ChEBI" id="CHEBI:15377"/>
        <dbReference type="ChEBI" id="CHEBI:15378"/>
        <dbReference type="ChEBI" id="CHEBI:57746"/>
        <dbReference type="ChEBI" id="CHEBI:58115"/>
        <dbReference type="EC" id="3.1.4.35"/>
    </reaction>
    <physiologicalReaction direction="left-to-right" evidence="13">
        <dbReference type="Rhea" id="RHEA:16958"/>
    </physiologicalReaction>
</comment>
<evidence type="ECO:0000256" key="13">
    <source>
        <dbReference type="ARBA" id="ARBA00036079"/>
    </source>
</evidence>
<evidence type="ECO:0000256" key="1">
    <source>
        <dbReference type="ARBA" id="ARBA00001946"/>
    </source>
</evidence>
<evidence type="ECO:0000256" key="4">
    <source>
        <dbReference type="ARBA" id="ARBA00022533"/>
    </source>
</evidence>
<proteinExistence type="inferred from homology"/>
<reference evidence="21" key="1">
    <citation type="submission" date="2021-01" db="UniProtKB">
        <authorList>
            <consortium name="EnsemblMetazoa"/>
        </authorList>
    </citation>
    <scope>IDENTIFICATION</scope>
</reference>
<dbReference type="InterPro" id="IPR023174">
    <property type="entry name" value="PDEase_CS"/>
</dbReference>
<keyword evidence="22" id="KW-1185">Reference proteome</keyword>
<dbReference type="EnsemblMetazoa" id="CLYHEMT005409.1">
    <property type="protein sequence ID" value="CLYHEMP005409.1"/>
    <property type="gene ID" value="CLYHEMG005409"/>
</dbReference>
<evidence type="ECO:0000256" key="18">
    <source>
        <dbReference type="PIRSR" id="PIRSR623088-3"/>
    </source>
</evidence>
<dbReference type="InterPro" id="IPR002073">
    <property type="entry name" value="PDEase_catalytic_dom"/>
</dbReference>
<dbReference type="FunFam" id="3.30.450.40:FF:000004">
    <property type="entry name" value="Phosphodiesterase"/>
    <property type="match status" value="1"/>
</dbReference>
<dbReference type="InterPro" id="IPR003607">
    <property type="entry name" value="HD/PDEase_dom"/>
</dbReference>
<protein>
    <recommendedName>
        <fullName evidence="19">Phosphodiesterase</fullName>
        <ecNumber evidence="19">3.1.4.-</ecNumber>
    </recommendedName>
</protein>
<dbReference type="InterPro" id="IPR036971">
    <property type="entry name" value="PDEase_catalytic_dom_sf"/>
</dbReference>
<feature type="binding site" evidence="18">
    <location>
        <position position="620"/>
    </location>
    <ligand>
        <name>Zn(2+)</name>
        <dbReference type="ChEBI" id="CHEBI:29105"/>
        <label>1</label>
    </ligand>
</feature>
<evidence type="ECO:0000256" key="11">
    <source>
        <dbReference type="ARBA" id="ARBA00022833"/>
    </source>
</evidence>
<dbReference type="AlphaFoldDB" id="A0A7M5WJR3"/>
<dbReference type="PROSITE" id="PS51845">
    <property type="entry name" value="PDEASE_I_2"/>
    <property type="match status" value="1"/>
</dbReference>
<feature type="binding site" evidence="17">
    <location>
        <position position="731"/>
    </location>
    <ligand>
        <name>AMP</name>
        <dbReference type="ChEBI" id="CHEBI:456215"/>
    </ligand>
</feature>
<evidence type="ECO:0000256" key="6">
    <source>
        <dbReference type="ARBA" id="ARBA00022553"/>
    </source>
</evidence>
<dbReference type="InterPro" id="IPR003018">
    <property type="entry name" value="GAF"/>
</dbReference>
<feature type="binding site" evidence="18">
    <location>
        <position position="584"/>
    </location>
    <ligand>
        <name>Zn(2+)</name>
        <dbReference type="ChEBI" id="CHEBI:29105"/>
        <label>1</label>
    </ligand>
</feature>
<dbReference type="RefSeq" id="XP_066913353.1">
    <property type="nucleotide sequence ID" value="XM_067057252.1"/>
</dbReference>
<comment type="cofactor">
    <cofactor evidence="2">
        <name>Zn(2+)</name>
        <dbReference type="ChEBI" id="CHEBI:29105"/>
    </cofactor>
</comment>
<dbReference type="Gene3D" id="1.10.1300.10">
    <property type="entry name" value="3'5'-cyclic nucleotide phosphodiesterase, catalytic domain"/>
    <property type="match status" value="1"/>
</dbReference>
<dbReference type="Pfam" id="PF00233">
    <property type="entry name" value="PDEase_I"/>
    <property type="match status" value="1"/>
</dbReference>
<dbReference type="PANTHER" id="PTHR11347">
    <property type="entry name" value="CYCLIC NUCLEOTIDE PHOSPHODIESTERASE"/>
    <property type="match status" value="1"/>
</dbReference>
<comment type="cofactor">
    <cofactor evidence="1">
        <name>Mg(2+)</name>
        <dbReference type="ChEBI" id="CHEBI:18420"/>
    </cofactor>
</comment>
<keyword evidence="11" id="KW-0862">Zinc</keyword>
<dbReference type="GO" id="GO:0046872">
    <property type="term" value="F:metal ion binding"/>
    <property type="evidence" value="ECO:0007669"/>
    <property type="project" value="UniProtKB-KW"/>
</dbReference>
<dbReference type="CDD" id="cd00077">
    <property type="entry name" value="HDc"/>
    <property type="match status" value="1"/>
</dbReference>
<evidence type="ECO:0000256" key="10">
    <source>
        <dbReference type="ARBA" id="ARBA00022801"/>
    </source>
</evidence>
<dbReference type="EC" id="3.1.4.-" evidence="19"/>
<dbReference type="PRINTS" id="PR00387">
    <property type="entry name" value="PDIESTERASE1"/>
</dbReference>
<feature type="binding site" evidence="17">
    <location>
        <begin position="580"/>
        <end position="584"/>
    </location>
    <ligand>
        <name>AMP</name>
        <dbReference type="ChEBI" id="CHEBI:456215"/>
    </ligand>
</feature>
<evidence type="ECO:0000256" key="9">
    <source>
        <dbReference type="ARBA" id="ARBA00022741"/>
    </source>
</evidence>
<evidence type="ECO:0000256" key="5">
    <source>
        <dbReference type="ARBA" id="ARBA00022535"/>
    </source>
</evidence>
<dbReference type="Proteomes" id="UP000594262">
    <property type="component" value="Unplaced"/>
</dbReference>
<feature type="binding site" evidence="18">
    <location>
        <position position="621"/>
    </location>
    <ligand>
        <name>Zn(2+)</name>
        <dbReference type="ChEBI" id="CHEBI:29105"/>
        <label>2</label>
    </ligand>
</feature>
<dbReference type="GO" id="GO:0007165">
    <property type="term" value="P:signal transduction"/>
    <property type="evidence" value="ECO:0007669"/>
    <property type="project" value="InterPro"/>
</dbReference>